<dbReference type="RefSeq" id="WP_285981804.1">
    <property type="nucleotide sequence ID" value="NZ_JASVDS010000002.1"/>
</dbReference>
<keyword evidence="16" id="KW-1185">Reference proteome</keyword>
<dbReference type="Pfam" id="PF07715">
    <property type="entry name" value="Plug"/>
    <property type="match status" value="1"/>
</dbReference>
<evidence type="ECO:0000256" key="12">
    <source>
        <dbReference type="SAM" id="SignalP"/>
    </source>
</evidence>
<evidence type="ECO:0000256" key="11">
    <source>
        <dbReference type="SAM" id="MobiDB-lite"/>
    </source>
</evidence>
<name>A0ABT7LFR0_9BURK</name>
<dbReference type="EMBL" id="JASVDS010000002">
    <property type="protein sequence ID" value="MDL5031686.1"/>
    <property type="molecule type" value="Genomic_DNA"/>
</dbReference>
<evidence type="ECO:0000313" key="15">
    <source>
        <dbReference type="EMBL" id="MDL5031686.1"/>
    </source>
</evidence>
<evidence type="ECO:0000259" key="14">
    <source>
        <dbReference type="Pfam" id="PF07715"/>
    </source>
</evidence>
<evidence type="ECO:0000256" key="6">
    <source>
        <dbReference type="ARBA" id="ARBA00023077"/>
    </source>
</evidence>
<evidence type="ECO:0000259" key="13">
    <source>
        <dbReference type="Pfam" id="PF00593"/>
    </source>
</evidence>
<reference evidence="15 16" key="1">
    <citation type="submission" date="2023-06" db="EMBL/GenBank/DDBJ databases">
        <title>Pelomonas sp. APW6 16S ribosomal RNA gene genome sequencing and assembly.</title>
        <authorList>
            <person name="Woo H."/>
        </authorList>
    </citation>
    <scope>NUCLEOTIDE SEQUENCE [LARGE SCALE GENOMIC DNA]</scope>
    <source>
        <strain evidence="15 16">APW6</strain>
    </source>
</reference>
<feature type="domain" description="TonB-dependent receptor plug" evidence="14">
    <location>
        <begin position="61"/>
        <end position="164"/>
    </location>
</feature>
<keyword evidence="12" id="KW-0732">Signal</keyword>
<evidence type="ECO:0000256" key="7">
    <source>
        <dbReference type="ARBA" id="ARBA00023136"/>
    </source>
</evidence>
<dbReference type="InterPro" id="IPR037066">
    <property type="entry name" value="Plug_dom_sf"/>
</dbReference>
<sequence>MNLKRSPSRRPVRPSPWLLAMCAPVTLTLQAQTLEKAEKVDKVEVQGRAVLGSAESASQGEVGAERLATKPLLRPAELLEAMPGMIVTQHSGDGKANQYFLRGFNLDHGSDFATLLMGMPVNMASHAHGQGYMDLNFLMPELVDSLRYRKGAFAAEDGDFATTGASRIAYVRELAQPFAELGLGPHNFRRALLAGSHPLGGGQALAALEASRNDGPWDQPEGLQRRNAVLRWSTGDEREGLSVSLMGYTARWKASEHVPLRAIESGEIGRYGTLSPDDGGLTHRHSLSVDWAGRRGPWQQQATAYVIDYGLQLYSAPSGFINGPDGDQHEQLDRRQVLGFAWQAQQSRLALWQDLAPAQFSWGLQWRHDRIATLGLYDTVDRVRQRTVREDRVRQDALGVFTELQQALTPDWRAVLGARWDRVQAQVEALGGEFNAGNGGTARDSRLSPRLGLVHRWSPETELSAHWGRGFRSNDARGATSRFNPQDGSAQDPLPMLAGTRSQELGLRHRFGPGWQASWSLWQADLDSELVFVGDEGVTEARGASRRLGLEWSNDIRLGRDWLIDADIAWSRARFVEAENGGRQVPNAIPLSASLSASHDPGGAWSAGLRLRYIGRYALEESGRERSGGAFTVNAKLSWRPAPGWELGLDLLNALNTKAHDIEYWGNACTRREGAACGGGEGLAGRLVHPMEPRSLRFSVRVKL</sequence>
<gene>
    <name evidence="15" type="ORF">QRD43_07165</name>
</gene>
<evidence type="ECO:0000256" key="8">
    <source>
        <dbReference type="ARBA" id="ARBA00023170"/>
    </source>
</evidence>
<dbReference type="InterPro" id="IPR012910">
    <property type="entry name" value="Plug_dom"/>
</dbReference>
<evidence type="ECO:0000313" key="16">
    <source>
        <dbReference type="Proteomes" id="UP001238603"/>
    </source>
</evidence>
<dbReference type="InterPro" id="IPR039426">
    <property type="entry name" value="TonB-dep_rcpt-like"/>
</dbReference>
<dbReference type="SUPFAM" id="SSF56935">
    <property type="entry name" value="Porins"/>
    <property type="match status" value="1"/>
</dbReference>
<dbReference type="PANTHER" id="PTHR30069">
    <property type="entry name" value="TONB-DEPENDENT OUTER MEMBRANE RECEPTOR"/>
    <property type="match status" value="1"/>
</dbReference>
<evidence type="ECO:0000256" key="2">
    <source>
        <dbReference type="ARBA" id="ARBA00009810"/>
    </source>
</evidence>
<comment type="caution">
    <text evidence="15">The sequence shown here is derived from an EMBL/GenBank/DDBJ whole genome shotgun (WGS) entry which is preliminary data.</text>
</comment>
<dbReference type="InterPro" id="IPR000531">
    <property type="entry name" value="Beta-barrel_TonB"/>
</dbReference>
<comment type="subcellular location">
    <subcellularLocation>
        <location evidence="1">Cell outer membrane</location>
        <topology evidence="1">Multi-pass membrane protein</topology>
    </subcellularLocation>
</comment>
<keyword evidence="6 10" id="KW-0798">TonB box</keyword>
<keyword evidence="4" id="KW-1134">Transmembrane beta strand</keyword>
<dbReference type="InterPro" id="IPR036942">
    <property type="entry name" value="Beta-barrel_TonB_sf"/>
</dbReference>
<proteinExistence type="inferred from homology"/>
<evidence type="ECO:0000256" key="9">
    <source>
        <dbReference type="ARBA" id="ARBA00023237"/>
    </source>
</evidence>
<protein>
    <submittedName>
        <fullName evidence="15">TonB-dependent receptor</fullName>
    </submittedName>
</protein>
<evidence type="ECO:0000256" key="5">
    <source>
        <dbReference type="ARBA" id="ARBA00022692"/>
    </source>
</evidence>
<keyword evidence="3" id="KW-0813">Transport</keyword>
<keyword evidence="8 15" id="KW-0675">Receptor</keyword>
<organism evidence="15 16">
    <name type="scientific">Roseateles subflavus</name>
    <dbReference type="NCBI Taxonomy" id="3053353"/>
    <lineage>
        <taxon>Bacteria</taxon>
        <taxon>Pseudomonadati</taxon>
        <taxon>Pseudomonadota</taxon>
        <taxon>Betaproteobacteria</taxon>
        <taxon>Burkholderiales</taxon>
        <taxon>Sphaerotilaceae</taxon>
        <taxon>Roseateles</taxon>
    </lineage>
</organism>
<feature type="signal peptide" evidence="12">
    <location>
        <begin position="1"/>
        <end position="31"/>
    </location>
</feature>
<evidence type="ECO:0000256" key="3">
    <source>
        <dbReference type="ARBA" id="ARBA00022448"/>
    </source>
</evidence>
<feature type="region of interest" description="Disordered" evidence="11">
    <location>
        <begin position="476"/>
        <end position="496"/>
    </location>
</feature>
<comment type="similarity">
    <text evidence="2 10">Belongs to the TonB-dependent receptor family.</text>
</comment>
<feature type="chain" id="PRO_5046665594" evidence="12">
    <location>
        <begin position="32"/>
        <end position="704"/>
    </location>
</feature>
<keyword evidence="7 10" id="KW-0472">Membrane</keyword>
<evidence type="ECO:0000256" key="1">
    <source>
        <dbReference type="ARBA" id="ARBA00004571"/>
    </source>
</evidence>
<dbReference type="Gene3D" id="2.170.130.10">
    <property type="entry name" value="TonB-dependent receptor, plug domain"/>
    <property type="match status" value="1"/>
</dbReference>
<dbReference type="PANTHER" id="PTHR30069:SF36">
    <property type="entry name" value="BLL6948 PROTEIN"/>
    <property type="match status" value="1"/>
</dbReference>
<dbReference type="Pfam" id="PF00593">
    <property type="entry name" value="TonB_dep_Rec_b-barrel"/>
    <property type="match status" value="1"/>
</dbReference>
<feature type="domain" description="TonB-dependent receptor-like beta-barrel" evidence="13">
    <location>
        <begin position="226"/>
        <end position="653"/>
    </location>
</feature>
<keyword evidence="5" id="KW-0812">Transmembrane</keyword>
<keyword evidence="9" id="KW-0998">Cell outer membrane</keyword>
<evidence type="ECO:0000256" key="10">
    <source>
        <dbReference type="RuleBase" id="RU003357"/>
    </source>
</evidence>
<evidence type="ECO:0000256" key="4">
    <source>
        <dbReference type="ARBA" id="ARBA00022452"/>
    </source>
</evidence>
<accession>A0ABT7LFR0</accession>
<dbReference type="Gene3D" id="2.40.170.20">
    <property type="entry name" value="TonB-dependent receptor, beta-barrel domain"/>
    <property type="match status" value="1"/>
</dbReference>
<dbReference type="Proteomes" id="UP001238603">
    <property type="component" value="Unassembled WGS sequence"/>
</dbReference>